<keyword evidence="1" id="KW-0997">Cell inner membrane</keyword>
<dbReference type="Proteomes" id="UP001595799">
    <property type="component" value="Unassembled WGS sequence"/>
</dbReference>
<feature type="transmembrane region" description="Helical" evidence="1">
    <location>
        <begin position="38"/>
        <end position="56"/>
    </location>
</feature>
<dbReference type="RefSeq" id="WP_382423835.1">
    <property type="nucleotide sequence ID" value="NZ_JBHSCW010000021.1"/>
</dbReference>
<keyword evidence="3" id="KW-1185">Reference proteome</keyword>
<dbReference type="PANTHER" id="PTHR34300:SF1">
    <property type="entry name" value="QUEUOSINE PRECURSOR TRANSPORTER"/>
    <property type="match status" value="1"/>
</dbReference>
<keyword evidence="1" id="KW-0813">Transport</keyword>
<dbReference type="Pfam" id="PF02592">
    <property type="entry name" value="Vut_1"/>
    <property type="match status" value="1"/>
</dbReference>
<feature type="transmembrane region" description="Helical" evidence="1">
    <location>
        <begin position="120"/>
        <end position="142"/>
    </location>
</feature>
<keyword evidence="1" id="KW-1133">Transmembrane helix</keyword>
<keyword evidence="1" id="KW-0812">Transmembrane</keyword>
<comment type="function">
    <text evidence="1">Involved in the import of queuosine (Q) precursors, required for Q precursor salvage.</text>
</comment>
<comment type="caution">
    <text evidence="2">The sequence shown here is derived from an EMBL/GenBank/DDBJ whole genome shotgun (WGS) entry which is preliminary data.</text>
</comment>
<dbReference type="PANTHER" id="PTHR34300">
    <property type="entry name" value="QUEUOSINE PRECURSOR TRANSPORTER-RELATED"/>
    <property type="match status" value="1"/>
</dbReference>
<reference evidence="3" key="1">
    <citation type="journal article" date="2019" name="Int. J. Syst. Evol. Microbiol.">
        <title>The Global Catalogue of Microorganisms (GCM) 10K type strain sequencing project: providing services to taxonomists for standard genome sequencing and annotation.</title>
        <authorList>
            <consortium name="The Broad Institute Genomics Platform"/>
            <consortium name="The Broad Institute Genome Sequencing Center for Infectious Disease"/>
            <person name="Wu L."/>
            <person name="Ma J."/>
        </authorList>
    </citation>
    <scope>NUCLEOTIDE SEQUENCE [LARGE SCALE GENOMIC DNA]</scope>
    <source>
        <strain evidence="3">CECT 8472</strain>
    </source>
</reference>
<feature type="transmembrane region" description="Helical" evidence="1">
    <location>
        <begin position="68"/>
        <end position="84"/>
    </location>
</feature>
<dbReference type="NCBIfam" id="TIGR00697">
    <property type="entry name" value="queuosine precursor transporter"/>
    <property type="match status" value="1"/>
</dbReference>
<proteinExistence type="inferred from homology"/>
<keyword evidence="1" id="KW-0472">Membrane</keyword>
<dbReference type="InterPro" id="IPR003744">
    <property type="entry name" value="YhhQ"/>
</dbReference>
<evidence type="ECO:0000313" key="2">
    <source>
        <dbReference type="EMBL" id="MFC4353464.1"/>
    </source>
</evidence>
<dbReference type="HAMAP" id="MF_02088">
    <property type="entry name" value="Q_prec_transport"/>
    <property type="match status" value="1"/>
</dbReference>
<comment type="similarity">
    <text evidence="1">Belongs to the vitamin uptake transporter (VUT/ECF) (TC 2.A.88) family. Q precursor transporter subfamily.</text>
</comment>
<organism evidence="2 3">
    <name type="scientific">Fodinicurvata halophila</name>
    <dbReference type="NCBI Taxonomy" id="1419723"/>
    <lineage>
        <taxon>Bacteria</taxon>
        <taxon>Pseudomonadati</taxon>
        <taxon>Pseudomonadota</taxon>
        <taxon>Alphaproteobacteria</taxon>
        <taxon>Rhodospirillales</taxon>
        <taxon>Rhodovibrionaceae</taxon>
        <taxon>Fodinicurvata</taxon>
    </lineage>
</organism>
<evidence type="ECO:0000313" key="3">
    <source>
        <dbReference type="Proteomes" id="UP001595799"/>
    </source>
</evidence>
<gene>
    <name evidence="2" type="ORF">ACFOW6_18125</name>
</gene>
<comment type="subcellular location">
    <subcellularLocation>
        <location evidence="1">Cell inner membrane</location>
        <topology evidence="1">Multi-pass membrane protein</topology>
    </subcellularLocation>
</comment>
<feature type="transmembrane region" description="Helical" evidence="1">
    <location>
        <begin position="12"/>
        <end position="32"/>
    </location>
</feature>
<feature type="transmembrane region" description="Helical" evidence="1">
    <location>
        <begin position="154"/>
        <end position="175"/>
    </location>
</feature>
<protein>
    <recommendedName>
        <fullName evidence="1">Probable queuosine precursor transporter</fullName>
        <shortName evidence="1">Q precursor transporter</shortName>
    </recommendedName>
</protein>
<sequence>MRAFDSAYTLRGFLMGLVAMTLLVTASNILVQYPINDFLTFGALTYPACFLVTDLCTRALGAQQARRVVLAGFAVAVLLSLVLATPRIALASGAAFLTAQLLDVFIFDRLRRAAWWQAPLLSSFLASAIDTALFFGLAFWGTTVPWVTLGLGDYGVKVALALVMLIPFRALIALIPDRQAVRS</sequence>
<keyword evidence="1" id="KW-1003">Cell membrane</keyword>
<accession>A0ABV8USH4</accession>
<name>A0ABV8USH4_9PROT</name>
<dbReference type="EMBL" id="JBHSCW010000021">
    <property type="protein sequence ID" value="MFC4353464.1"/>
    <property type="molecule type" value="Genomic_DNA"/>
</dbReference>
<evidence type="ECO:0000256" key="1">
    <source>
        <dbReference type="HAMAP-Rule" id="MF_02088"/>
    </source>
</evidence>